<dbReference type="Pfam" id="PF07734">
    <property type="entry name" value="FBA_1"/>
    <property type="match status" value="1"/>
</dbReference>
<dbReference type="NCBIfam" id="TIGR01640">
    <property type="entry name" value="F_box_assoc_1"/>
    <property type="match status" value="1"/>
</dbReference>
<protein>
    <recommendedName>
        <fullName evidence="2">F-box associated beta-propeller type 1 domain-containing protein</fullName>
    </recommendedName>
</protein>
<accession>A0A9Q0JI70</accession>
<comment type="caution">
    <text evidence="3">The sequence shown here is derived from an EMBL/GenBank/DDBJ whole genome shotgun (WGS) entry which is preliminary data.</text>
</comment>
<dbReference type="OrthoDB" id="1916346at2759"/>
<organism evidence="3 4">
    <name type="scientific">Turnera subulata</name>
    <dbReference type="NCBI Taxonomy" id="218843"/>
    <lineage>
        <taxon>Eukaryota</taxon>
        <taxon>Viridiplantae</taxon>
        <taxon>Streptophyta</taxon>
        <taxon>Embryophyta</taxon>
        <taxon>Tracheophyta</taxon>
        <taxon>Spermatophyta</taxon>
        <taxon>Magnoliopsida</taxon>
        <taxon>eudicotyledons</taxon>
        <taxon>Gunneridae</taxon>
        <taxon>Pentapetalae</taxon>
        <taxon>rosids</taxon>
        <taxon>fabids</taxon>
        <taxon>Malpighiales</taxon>
        <taxon>Passifloraceae</taxon>
        <taxon>Turnera</taxon>
    </lineage>
</organism>
<sequence length="443" mass="49818">MANLEDHGPKEMGEDSEEDLSLENMEQSIMDEDSEEDLFLGNMERIFVPPPKPIFEDSYDVVYKFPSDSNKKFVCPIPENGDELSDHEAVVKKNEIPGIDAVVKNHALRFLPAKSISRCKAVSKEWYRKIHSPLLAHEQSNHFKNISGYFCQPPGGSPSFISLDPRAYGVPSPSLGFLPETVDLRSSCNGLLCCRSRLGDNRYYICNPATEEWRILPKPKLYHGPETAAALAFEPATLDFASHFELICAVTRTPDQEVLEFEIYSSRSDSWRVCDELLCINEQEGLKPSVNGFYSKRVVYWATQSGGLLSFDVKAEVYGIMALPLSSGPTGALTVMHGEICYLVPSTQEDGTLTIQVYGDMTMQLKWEFPLYLLAGHEFCRVLALVNDQTLILVHGEKVIAYNVLEQEVKQLTEASREEGYANYFAYVNSLTRISHPEVPPYE</sequence>
<name>A0A9Q0JI70_9ROSI</name>
<dbReference type="InterPro" id="IPR036047">
    <property type="entry name" value="F-box-like_dom_sf"/>
</dbReference>
<feature type="compositionally biased region" description="Basic and acidic residues" evidence="1">
    <location>
        <begin position="1"/>
        <end position="13"/>
    </location>
</feature>
<dbReference type="PANTHER" id="PTHR35546:SF25">
    <property type="entry name" value="F-BOX DOMAIN-CONTAINING PROTEIN"/>
    <property type="match status" value="1"/>
</dbReference>
<evidence type="ECO:0000313" key="3">
    <source>
        <dbReference type="EMBL" id="KAJ4842042.1"/>
    </source>
</evidence>
<dbReference type="InterPro" id="IPR055290">
    <property type="entry name" value="At3g26010-like"/>
</dbReference>
<feature type="region of interest" description="Disordered" evidence="1">
    <location>
        <begin position="1"/>
        <end position="32"/>
    </location>
</feature>
<dbReference type="EMBL" id="JAKUCV010002606">
    <property type="protein sequence ID" value="KAJ4842042.1"/>
    <property type="molecule type" value="Genomic_DNA"/>
</dbReference>
<dbReference type="InterPro" id="IPR017451">
    <property type="entry name" value="F-box-assoc_interact_dom"/>
</dbReference>
<reference evidence="3" key="2">
    <citation type="journal article" date="2023" name="Plants (Basel)">
        <title>Annotation of the Turnera subulata (Passifloraceae) Draft Genome Reveals the S-Locus Evolved after the Divergence of Turneroideae from Passifloroideae in a Stepwise Manner.</title>
        <authorList>
            <person name="Henning P.M."/>
            <person name="Roalson E.H."/>
            <person name="Mir W."/>
            <person name="McCubbin A.G."/>
            <person name="Shore J.S."/>
        </authorList>
    </citation>
    <scope>NUCLEOTIDE SEQUENCE</scope>
    <source>
        <strain evidence="3">F60SS</strain>
    </source>
</reference>
<feature type="domain" description="F-box associated beta-propeller type 1" evidence="2">
    <location>
        <begin position="187"/>
        <end position="433"/>
    </location>
</feature>
<dbReference type="Proteomes" id="UP001141552">
    <property type="component" value="Unassembled WGS sequence"/>
</dbReference>
<keyword evidence="4" id="KW-1185">Reference proteome</keyword>
<evidence type="ECO:0000256" key="1">
    <source>
        <dbReference type="SAM" id="MobiDB-lite"/>
    </source>
</evidence>
<reference evidence="3" key="1">
    <citation type="submission" date="2022-02" db="EMBL/GenBank/DDBJ databases">
        <authorList>
            <person name="Henning P.M."/>
            <person name="McCubbin A.G."/>
            <person name="Shore J.S."/>
        </authorList>
    </citation>
    <scope>NUCLEOTIDE SEQUENCE</scope>
    <source>
        <strain evidence="3">F60SS</strain>
        <tissue evidence="3">Leaves</tissue>
    </source>
</reference>
<dbReference type="SUPFAM" id="SSF81383">
    <property type="entry name" value="F-box domain"/>
    <property type="match status" value="1"/>
</dbReference>
<dbReference type="PANTHER" id="PTHR35546">
    <property type="entry name" value="F-BOX PROTEIN INTERACTION DOMAIN PROTEIN-RELATED"/>
    <property type="match status" value="1"/>
</dbReference>
<evidence type="ECO:0000259" key="2">
    <source>
        <dbReference type="Pfam" id="PF07734"/>
    </source>
</evidence>
<evidence type="ECO:0000313" key="4">
    <source>
        <dbReference type="Proteomes" id="UP001141552"/>
    </source>
</evidence>
<proteinExistence type="predicted"/>
<gene>
    <name evidence="3" type="ORF">Tsubulata_039424</name>
</gene>
<dbReference type="InterPro" id="IPR006527">
    <property type="entry name" value="F-box-assoc_dom_typ1"/>
</dbReference>
<dbReference type="AlphaFoldDB" id="A0A9Q0JI70"/>